<reference evidence="3" key="1">
    <citation type="submission" date="2020-01" db="EMBL/GenBank/DDBJ databases">
        <authorList>
            <person name="Feng Z.H.Z."/>
        </authorList>
    </citation>
    <scope>NUCLEOTIDE SEQUENCE</scope>
    <source>
        <strain evidence="3">CBS107.38</strain>
    </source>
</reference>
<reference evidence="3" key="2">
    <citation type="submission" date="2020-08" db="EMBL/GenBank/DDBJ databases">
        <title>Draft Genome Sequence of Cumin Blight Pathogen Alternaria burnsii.</title>
        <authorList>
            <person name="Feng Z."/>
        </authorList>
    </citation>
    <scope>NUCLEOTIDE SEQUENCE</scope>
    <source>
        <strain evidence="3">CBS107.38</strain>
    </source>
</reference>
<keyword evidence="2" id="KW-0812">Transmembrane</keyword>
<evidence type="ECO:0000256" key="1">
    <source>
        <dbReference type="SAM" id="MobiDB-lite"/>
    </source>
</evidence>
<keyword evidence="4" id="KW-1185">Reference proteome</keyword>
<name>A0A8H7B2V0_9PLEO</name>
<organism evidence="3 4">
    <name type="scientific">Alternaria burnsii</name>
    <dbReference type="NCBI Taxonomy" id="1187904"/>
    <lineage>
        <taxon>Eukaryota</taxon>
        <taxon>Fungi</taxon>
        <taxon>Dikarya</taxon>
        <taxon>Ascomycota</taxon>
        <taxon>Pezizomycotina</taxon>
        <taxon>Dothideomycetes</taxon>
        <taxon>Pleosporomycetidae</taxon>
        <taxon>Pleosporales</taxon>
        <taxon>Pleosporineae</taxon>
        <taxon>Pleosporaceae</taxon>
        <taxon>Alternaria</taxon>
        <taxon>Alternaria sect. Alternaria</taxon>
    </lineage>
</organism>
<dbReference type="AlphaFoldDB" id="A0A8H7B2V0"/>
<gene>
    <name evidence="3" type="ORF">GT037_007094</name>
</gene>
<dbReference type="Proteomes" id="UP000596902">
    <property type="component" value="Unassembled WGS sequence"/>
</dbReference>
<sequence>MATNASSRQINNAPSVRERIEALYNHSELFEMTAGCPQLGIHETFGREWALCLAHVEGEVHQCGRVVEDFLRKNAQREELSPSEAEYKSAMNNLVNSLLLHERIVKTSPRMSSSTPPSMASMNKYRINSLVNKTGMRSANGELASMYGQEGDPIPSNLAAVDDEGLPPMALFIRDWLLNPLVDVIATPSQDLLMRLPVYRRRYQEEEEQNSNGRVINSNTVSAAANAFVYVLAILILIAPIATFTVVKEQSLRIIIMPLFCLLLAGSAQLMGSDAMPWYTIVIGYFQAMIFFVGSSNDGYARLASIAYLNHRSYLFTPQPHRRLGAGPTVQIHKSYSDYSTNSLRSTLQGFLFSITQALPPLTPNRRTVNASCLRFTNTMTAGRKRAKPVILNKNLRDDKKRIAAPPSTISQGPSPPLRRSTHNGENEHDEKNEPTSDKTRAKQ</sequence>
<feature type="region of interest" description="Disordered" evidence="1">
    <location>
        <begin position="397"/>
        <end position="444"/>
    </location>
</feature>
<dbReference type="GeneID" id="62205319"/>
<evidence type="ECO:0000256" key="2">
    <source>
        <dbReference type="SAM" id="Phobius"/>
    </source>
</evidence>
<feature type="compositionally biased region" description="Basic and acidic residues" evidence="1">
    <location>
        <begin position="423"/>
        <end position="444"/>
    </location>
</feature>
<dbReference type="RefSeq" id="XP_038785613.1">
    <property type="nucleotide sequence ID" value="XM_038932141.1"/>
</dbReference>
<keyword evidence="2" id="KW-1133">Transmembrane helix</keyword>
<feature type="transmembrane region" description="Helical" evidence="2">
    <location>
        <begin position="254"/>
        <end position="272"/>
    </location>
</feature>
<comment type="caution">
    <text evidence="3">The sequence shown here is derived from an EMBL/GenBank/DDBJ whole genome shotgun (WGS) entry which is preliminary data.</text>
</comment>
<feature type="transmembrane region" description="Helical" evidence="2">
    <location>
        <begin position="227"/>
        <end position="247"/>
    </location>
</feature>
<protein>
    <submittedName>
        <fullName evidence="3">Uncharacterized protein</fullName>
    </submittedName>
</protein>
<dbReference type="EMBL" id="JAAABM010000009">
    <property type="protein sequence ID" value="KAF7675331.1"/>
    <property type="molecule type" value="Genomic_DNA"/>
</dbReference>
<evidence type="ECO:0000313" key="4">
    <source>
        <dbReference type="Proteomes" id="UP000596902"/>
    </source>
</evidence>
<feature type="transmembrane region" description="Helical" evidence="2">
    <location>
        <begin position="278"/>
        <end position="295"/>
    </location>
</feature>
<proteinExistence type="predicted"/>
<evidence type="ECO:0000313" key="3">
    <source>
        <dbReference type="EMBL" id="KAF7675331.1"/>
    </source>
</evidence>
<accession>A0A8H7B2V0</accession>
<keyword evidence="2" id="KW-0472">Membrane</keyword>